<dbReference type="Pfam" id="PF01520">
    <property type="entry name" value="Amidase_3"/>
    <property type="match status" value="1"/>
</dbReference>
<dbReference type="Proteomes" id="UP000183508">
    <property type="component" value="Unassembled WGS sequence"/>
</dbReference>
<name>A0A1I7I8U7_9BACL</name>
<dbReference type="GO" id="GO:0030288">
    <property type="term" value="C:outer membrane-bounded periplasmic space"/>
    <property type="evidence" value="ECO:0007669"/>
    <property type="project" value="TreeGrafter"/>
</dbReference>
<dbReference type="PANTHER" id="PTHR30404:SF0">
    <property type="entry name" value="N-ACETYLMURAMOYL-L-ALANINE AMIDASE AMIC"/>
    <property type="match status" value="1"/>
</dbReference>
<keyword evidence="1" id="KW-0378">Hydrolase</keyword>
<dbReference type="CDD" id="cd02696">
    <property type="entry name" value="MurNAc-LAA"/>
    <property type="match status" value="1"/>
</dbReference>
<protein>
    <submittedName>
        <fullName evidence="5">N-acetylmuramoyl-L-alanine amidase</fullName>
    </submittedName>
</protein>
<sequence>MGERRTGLRAKSRLAAAMCAFAMWALPCGSGGTVHAAEPGLVGRTIVIDAGHGGPDGGAEGVNGQLEKTVTLAVALKVAEFLREAGADVHLTRTNDDDFASDEDTARRRRHQSDLRNRTRFVQSHDPDAFVSIHCNSAPSPAWRGAQTIYMEGNEEGERLAEIMQDHFRQQLLPTRREAEDMSTLYLLKRIEGPAVLAEIGFLSNPEEAAHLVQSAYQEAVALAIYTALLEYFGTPADQPS</sequence>
<dbReference type="GO" id="GO:0008745">
    <property type="term" value="F:N-acetylmuramoyl-L-alanine amidase activity"/>
    <property type="evidence" value="ECO:0007669"/>
    <property type="project" value="InterPro"/>
</dbReference>
<gene>
    <name evidence="5" type="ORF">SAMN05421543_10668</name>
</gene>
<organism evidence="5 6">
    <name type="scientific">Alicyclobacillus macrosporangiidus</name>
    <dbReference type="NCBI Taxonomy" id="392015"/>
    <lineage>
        <taxon>Bacteria</taxon>
        <taxon>Bacillati</taxon>
        <taxon>Bacillota</taxon>
        <taxon>Bacilli</taxon>
        <taxon>Bacillales</taxon>
        <taxon>Alicyclobacillaceae</taxon>
        <taxon>Alicyclobacillus</taxon>
    </lineage>
</organism>
<dbReference type="Gene3D" id="3.40.630.40">
    <property type="entry name" value="Zn-dependent exopeptidases"/>
    <property type="match status" value="1"/>
</dbReference>
<dbReference type="GO" id="GO:0009253">
    <property type="term" value="P:peptidoglycan catabolic process"/>
    <property type="evidence" value="ECO:0007669"/>
    <property type="project" value="InterPro"/>
</dbReference>
<feature type="signal peptide" evidence="3">
    <location>
        <begin position="1"/>
        <end position="36"/>
    </location>
</feature>
<feature type="chain" id="PRO_5010267984" evidence="3">
    <location>
        <begin position="37"/>
        <end position="241"/>
    </location>
</feature>
<dbReference type="PANTHER" id="PTHR30404">
    <property type="entry name" value="N-ACETYLMURAMOYL-L-ALANINE AMIDASE"/>
    <property type="match status" value="1"/>
</dbReference>
<dbReference type="OrthoDB" id="9806267at2"/>
<evidence type="ECO:0000256" key="3">
    <source>
        <dbReference type="SAM" id="SignalP"/>
    </source>
</evidence>
<dbReference type="RefSeq" id="WP_139234601.1">
    <property type="nucleotide sequence ID" value="NZ_FPBV01000006.1"/>
</dbReference>
<reference evidence="6" key="1">
    <citation type="submission" date="2016-10" db="EMBL/GenBank/DDBJ databases">
        <authorList>
            <person name="Varghese N."/>
        </authorList>
    </citation>
    <scope>NUCLEOTIDE SEQUENCE [LARGE SCALE GENOMIC DNA]</scope>
    <source>
        <strain evidence="6">DSM 17980</strain>
    </source>
</reference>
<proteinExistence type="predicted"/>
<dbReference type="SMART" id="SM00646">
    <property type="entry name" value="Ami_3"/>
    <property type="match status" value="1"/>
</dbReference>
<keyword evidence="3" id="KW-0732">Signal</keyword>
<evidence type="ECO:0000313" key="6">
    <source>
        <dbReference type="Proteomes" id="UP000183508"/>
    </source>
</evidence>
<evidence type="ECO:0000259" key="4">
    <source>
        <dbReference type="SMART" id="SM00646"/>
    </source>
</evidence>
<feature type="domain" description="MurNAc-LAA" evidence="4">
    <location>
        <begin position="119"/>
        <end position="230"/>
    </location>
</feature>
<dbReference type="SUPFAM" id="SSF53187">
    <property type="entry name" value="Zn-dependent exopeptidases"/>
    <property type="match status" value="1"/>
</dbReference>
<keyword evidence="6" id="KW-1185">Reference proteome</keyword>
<evidence type="ECO:0000256" key="2">
    <source>
        <dbReference type="SAM" id="MobiDB-lite"/>
    </source>
</evidence>
<dbReference type="InterPro" id="IPR002508">
    <property type="entry name" value="MurNAc-LAA_cat"/>
</dbReference>
<dbReference type="InterPro" id="IPR050695">
    <property type="entry name" value="N-acetylmuramoyl_amidase_3"/>
</dbReference>
<accession>A0A1I7I8U7</accession>
<dbReference type="STRING" id="392015.SAMN05421543_10668"/>
<evidence type="ECO:0000313" key="5">
    <source>
        <dbReference type="EMBL" id="SFU69270.1"/>
    </source>
</evidence>
<dbReference type="EMBL" id="FPBV01000006">
    <property type="protein sequence ID" value="SFU69270.1"/>
    <property type="molecule type" value="Genomic_DNA"/>
</dbReference>
<dbReference type="AlphaFoldDB" id="A0A1I7I8U7"/>
<feature type="region of interest" description="Disordered" evidence="2">
    <location>
        <begin position="94"/>
        <end position="118"/>
    </location>
</feature>
<evidence type="ECO:0000256" key="1">
    <source>
        <dbReference type="ARBA" id="ARBA00022801"/>
    </source>
</evidence>